<comment type="caution">
    <text evidence="2">The sequence shown here is derived from an EMBL/GenBank/DDBJ whole genome shotgun (WGS) entry which is preliminary data.</text>
</comment>
<evidence type="ECO:0000313" key="2">
    <source>
        <dbReference type="EMBL" id="OHV27291.1"/>
    </source>
</evidence>
<keyword evidence="3" id="KW-1185">Reference proteome</keyword>
<dbReference type="Proteomes" id="UP000179769">
    <property type="component" value="Unassembled WGS sequence"/>
</dbReference>
<gene>
    <name evidence="2" type="ORF">BBK14_05380</name>
</gene>
<feature type="transmembrane region" description="Helical" evidence="1">
    <location>
        <begin position="20"/>
        <end position="40"/>
    </location>
</feature>
<keyword evidence="1" id="KW-0812">Transmembrane</keyword>
<reference evidence="3" key="1">
    <citation type="submission" date="2016-07" db="EMBL/GenBank/DDBJ databases">
        <title>Frankia sp. NRRL B-16219 Genome sequencing.</title>
        <authorList>
            <person name="Ghodhbane-Gtari F."/>
            <person name="Swanson E."/>
            <person name="Gueddou A."/>
            <person name="Louati M."/>
            <person name="Nouioui I."/>
            <person name="Hezbri K."/>
            <person name="Abebe-Akele F."/>
            <person name="Simpson S."/>
            <person name="Morris K."/>
            <person name="Thomas K."/>
            <person name="Gtari M."/>
            <person name="Tisa L.S."/>
        </authorList>
    </citation>
    <scope>NUCLEOTIDE SEQUENCE [LARGE SCALE GENOMIC DNA]</scope>
    <source>
        <strain evidence="3">NRRL B-16219</strain>
    </source>
</reference>
<dbReference type="EMBL" id="MAXA01000224">
    <property type="protein sequence ID" value="OHV27291.1"/>
    <property type="molecule type" value="Genomic_DNA"/>
</dbReference>
<accession>A0A1S1Q1A3</accession>
<sequence length="68" mass="7628">MGTHPTARRTGRGEKALRVYTWLILAWLTLPIATMIAFSFNDRVGKRNDTWNGFTVKRTGKHDLPAGG</sequence>
<protein>
    <submittedName>
        <fullName evidence="2">Uncharacterized protein</fullName>
    </submittedName>
</protein>
<keyword evidence="1" id="KW-0472">Membrane</keyword>
<evidence type="ECO:0000313" key="3">
    <source>
        <dbReference type="Proteomes" id="UP000179769"/>
    </source>
</evidence>
<dbReference type="AlphaFoldDB" id="A0A1S1Q1A3"/>
<name>A0A1S1Q1A3_9ACTN</name>
<proteinExistence type="predicted"/>
<keyword evidence="1" id="KW-1133">Transmembrane helix</keyword>
<evidence type="ECO:0000256" key="1">
    <source>
        <dbReference type="SAM" id="Phobius"/>
    </source>
</evidence>
<organism evidence="2 3">
    <name type="scientific">Parafrankia soli</name>
    <dbReference type="NCBI Taxonomy" id="2599596"/>
    <lineage>
        <taxon>Bacteria</taxon>
        <taxon>Bacillati</taxon>
        <taxon>Actinomycetota</taxon>
        <taxon>Actinomycetes</taxon>
        <taxon>Frankiales</taxon>
        <taxon>Frankiaceae</taxon>
        <taxon>Parafrankia</taxon>
    </lineage>
</organism>